<feature type="domain" description="Carbohydrate kinase PfkB" evidence="7">
    <location>
        <begin position="2"/>
        <end position="295"/>
    </location>
</feature>
<dbReference type="PROSITE" id="PS00584">
    <property type="entry name" value="PFKB_KINASES_2"/>
    <property type="match status" value="1"/>
</dbReference>
<gene>
    <name evidence="8" type="ORF">EV189_2719</name>
</gene>
<dbReference type="GO" id="GO:0005524">
    <property type="term" value="F:ATP binding"/>
    <property type="evidence" value="ECO:0007669"/>
    <property type="project" value="UniProtKB-KW"/>
</dbReference>
<dbReference type="Pfam" id="PF00294">
    <property type="entry name" value="PfkB"/>
    <property type="match status" value="1"/>
</dbReference>
<dbReference type="EMBL" id="SGXD01000003">
    <property type="protein sequence ID" value="RZS87294.1"/>
    <property type="molecule type" value="Genomic_DNA"/>
</dbReference>
<sequence length="309" mass="32055">MITVVGESLIDVVRRTDGSASEHLGGSPFNVAVGLARQGAEVALATRVGPDARGQALLDHAKAEGVTLLGEPAGLPRTSTATATLDPEGVASYEFDLEWDLPALPVPPGTSALHTGSLGLTIEPGASVVLAAMREARREVVVSYDPNARPGLTPDVPALVRRVEEAASLSHVVKASEEDFAFLYPDQDFRAAAARWLRGTGTHLVVVTRGGDGAWAATRSVSVDLPAQPTEVVDTVGAGDAFEAGLLDALRRAGLLTIARIGQLDALDEAALLDLVRQAATVGSLTCERAGANPPTRAEVEARLRAQSA</sequence>
<dbReference type="InterPro" id="IPR011611">
    <property type="entry name" value="PfkB_dom"/>
</dbReference>
<feature type="region of interest" description="Disordered" evidence="6">
    <location>
        <begin position="290"/>
        <end position="309"/>
    </location>
</feature>
<dbReference type="Gene3D" id="3.40.1190.20">
    <property type="match status" value="1"/>
</dbReference>
<evidence type="ECO:0000256" key="6">
    <source>
        <dbReference type="SAM" id="MobiDB-lite"/>
    </source>
</evidence>
<evidence type="ECO:0000256" key="4">
    <source>
        <dbReference type="ARBA" id="ARBA00022777"/>
    </source>
</evidence>
<dbReference type="AlphaFoldDB" id="A0A4Q7NPQ0"/>
<dbReference type="SUPFAM" id="SSF53613">
    <property type="entry name" value="Ribokinase-like"/>
    <property type="match status" value="1"/>
</dbReference>
<organism evidence="8 9">
    <name type="scientific">Motilibacter rhizosphaerae</name>
    <dbReference type="NCBI Taxonomy" id="598652"/>
    <lineage>
        <taxon>Bacteria</taxon>
        <taxon>Bacillati</taxon>
        <taxon>Actinomycetota</taxon>
        <taxon>Actinomycetes</taxon>
        <taxon>Motilibacterales</taxon>
        <taxon>Motilibacteraceae</taxon>
        <taxon>Motilibacter</taxon>
    </lineage>
</organism>
<dbReference type="InterPro" id="IPR029056">
    <property type="entry name" value="Ribokinase-like"/>
</dbReference>
<reference evidence="8 9" key="1">
    <citation type="submission" date="2019-02" db="EMBL/GenBank/DDBJ databases">
        <title>Genomic Encyclopedia of Type Strains, Phase IV (KMG-IV): sequencing the most valuable type-strain genomes for metagenomic binning, comparative biology and taxonomic classification.</title>
        <authorList>
            <person name="Goeker M."/>
        </authorList>
    </citation>
    <scope>NUCLEOTIDE SEQUENCE [LARGE SCALE GENOMIC DNA]</scope>
    <source>
        <strain evidence="8 9">DSM 45622</strain>
    </source>
</reference>
<dbReference type="PROSITE" id="PS00583">
    <property type="entry name" value="PFKB_KINASES_1"/>
    <property type="match status" value="1"/>
</dbReference>
<comment type="caution">
    <text evidence="8">The sequence shown here is derived from an EMBL/GenBank/DDBJ whole genome shotgun (WGS) entry which is preliminary data.</text>
</comment>
<name>A0A4Q7NPQ0_9ACTN</name>
<keyword evidence="3" id="KW-0547">Nucleotide-binding</keyword>
<keyword evidence="5" id="KW-0067">ATP-binding</keyword>
<evidence type="ECO:0000256" key="3">
    <source>
        <dbReference type="ARBA" id="ARBA00022741"/>
    </source>
</evidence>
<proteinExistence type="inferred from homology"/>
<evidence type="ECO:0000256" key="2">
    <source>
        <dbReference type="ARBA" id="ARBA00022679"/>
    </source>
</evidence>
<dbReference type="InterPro" id="IPR050306">
    <property type="entry name" value="PfkB_Carbo_kinase"/>
</dbReference>
<dbReference type="GO" id="GO:0016301">
    <property type="term" value="F:kinase activity"/>
    <property type="evidence" value="ECO:0007669"/>
    <property type="project" value="UniProtKB-KW"/>
</dbReference>
<dbReference type="OrthoDB" id="9795789at2"/>
<dbReference type="InterPro" id="IPR002173">
    <property type="entry name" value="Carboh/pur_kinase_PfkB_CS"/>
</dbReference>
<dbReference type="PANTHER" id="PTHR43085">
    <property type="entry name" value="HEXOKINASE FAMILY MEMBER"/>
    <property type="match status" value="1"/>
</dbReference>
<protein>
    <submittedName>
        <fullName evidence="8">Fructokinase</fullName>
    </submittedName>
</protein>
<evidence type="ECO:0000259" key="7">
    <source>
        <dbReference type="Pfam" id="PF00294"/>
    </source>
</evidence>
<dbReference type="PANTHER" id="PTHR43085:SF1">
    <property type="entry name" value="PSEUDOURIDINE KINASE-RELATED"/>
    <property type="match status" value="1"/>
</dbReference>
<keyword evidence="4 8" id="KW-0418">Kinase</keyword>
<dbReference type="Proteomes" id="UP000293638">
    <property type="component" value="Unassembled WGS sequence"/>
</dbReference>
<feature type="compositionally biased region" description="Basic and acidic residues" evidence="6">
    <location>
        <begin position="298"/>
        <end position="309"/>
    </location>
</feature>
<dbReference type="CDD" id="cd01167">
    <property type="entry name" value="bac_FRK"/>
    <property type="match status" value="1"/>
</dbReference>
<evidence type="ECO:0000313" key="8">
    <source>
        <dbReference type="EMBL" id="RZS87294.1"/>
    </source>
</evidence>
<accession>A0A4Q7NPQ0</accession>
<comment type="similarity">
    <text evidence="1">Belongs to the carbohydrate kinase PfkB family.</text>
</comment>
<evidence type="ECO:0000313" key="9">
    <source>
        <dbReference type="Proteomes" id="UP000293638"/>
    </source>
</evidence>
<dbReference type="RefSeq" id="WP_130493431.1">
    <property type="nucleotide sequence ID" value="NZ_SGXD01000003.1"/>
</dbReference>
<keyword evidence="2" id="KW-0808">Transferase</keyword>
<evidence type="ECO:0000256" key="5">
    <source>
        <dbReference type="ARBA" id="ARBA00022840"/>
    </source>
</evidence>
<evidence type="ECO:0000256" key="1">
    <source>
        <dbReference type="ARBA" id="ARBA00010688"/>
    </source>
</evidence>
<keyword evidence="9" id="KW-1185">Reference proteome</keyword>